<dbReference type="InterPro" id="IPR013320">
    <property type="entry name" value="ConA-like_dom_sf"/>
</dbReference>
<dbReference type="PANTHER" id="PTHR42812:SF12">
    <property type="entry name" value="BETA-XYLOSIDASE-RELATED"/>
    <property type="match status" value="1"/>
</dbReference>
<feature type="domain" description="Beta-xylosidase C-terminal Concanavalin A-like" evidence="8">
    <location>
        <begin position="325"/>
        <end position="525"/>
    </location>
</feature>
<gene>
    <name evidence="9" type="ORF">BACOVA_00259</name>
</gene>
<evidence type="ECO:0000256" key="7">
    <source>
        <dbReference type="SAM" id="SignalP"/>
    </source>
</evidence>
<accession>A0AAN3ACK8</accession>
<dbReference type="SUPFAM" id="SSF49899">
    <property type="entry name" value="Concanavalin A-like lectins/glucanases"/>
    <property type="match status" value="1"/>
</dbReference>
<reference evidence="9 10" key="1">
    <citation type="submission" date="2007-03" db="EMBL/GenBank/DDBJ databases">
        <authorList>
            <person name="Fulton L."/>
            <person name="Clifton S."/>
            <person name="Fulton B."/>
            <person name="Xu J."/>
            <person name="Minx P."/>
            <person name="Pepin K.H."/>
            <person name="Johnson M."/>
            <person name="Thiruvilangam P."/>
            <person name="Bhonagiri V."/>
            <person name="Nash W.E."/>
            <person name="Mardis E.R."/>
            <person name="Wilson R.K."/>
        </authorList>
    </citation>
    <scope>NUCLEOTIDE SEQUENCE [LARGE SCALE GENOMIC DNA]</scope>
    <source>
        <strain evidence="10">ATCC 8483 / DSM 1896 / JCM 5824 / BCRC 10623 / CCUG 4943 / NCTC 11153</strain>
    </source>
</reference>
<sequence length="532" mass="60422">MNFKKTILLLGLMSVSLGTVAQQREIFSNPVINADVPDPSMIRVGDYYYLVSTTMHLMPGCPVMRSKDLVHWETISYVFQKLTDLPRYDLKEGTVYGRGQWASSIRYHKGQFYVWFSPNDEPHRGYIYTTKDPAGEWKLVSRPPHHHDASLFFDDDGKVYLFYGTGQLRQLKSDLSDVAPGGIDMKIFERDADEQGLLEGSQAFKYNGKYYLMMISMDWGIPGRLRREVCYRADRITGPYEKKVILETEFQGYGGVGQGCIVDSPQGDWYGFIFQDRGGIGRVPTLMPCRWEDGWPMLGDADGRVPEKMTLTTYPDACKGGIMGSDDFSASNLSLYWQWNHNPMDDCWSLTERPGFMRLKTGRVVENLFLAPNTLTQRMSGPRCSGVVAMDVSKMADGDVAGFSAFNGLSGVLAVEKKAGKKSLVMSFQSVSLADKDKRVTEVKTEEKERVECLNDVVYLRIDGDFTKGKDEATFYYSYDNKTWKRIGCPCKMKFDHTKMFMGSKFAIFNYATKSLGGYVDVDSFWRDCFLK</sequence>
<organism evidence="9 10">
    <name type="scientific">Bacteroides ovatus (strain ATCC 8483 / DSM 1896 / JCM 5824 / BCRC 10623 / CCUG 4943 / NCTC 11153)</name>
    <dbReference type="NCBI Taxonomy" id="411476"/>
    <lineage>
        <taxon>Bacteria</taxon>
        <taxon>Pseudomonadati</taxon>
        <taxon>Bacteroidota</taxon>
        <taxon>Bacteroidia</taxon>
        <taxon>Bacteroidales</taxon>
        <taxon>Bacteroidaceae</taxon>
        <taxon>Bacteroides</taxon>
    </lineage>
</organism>
<evidence type="ECO:0000313" key="9">
    <source>
        <dbReference type="EMBL" id="EDO14064.1"/>
    </source>
</evidence>
<dbReference type="InterPro" id="IPR023296">
    <property type="entry name" value="Glyco_hydro_beta-prop_sf"/>
</dbReference>
<evidence type="ECO:0000313" key="10">
    <source>
        <dbReference type="Proteomes" id="UP000005475"/>
    </source>
</evidence>
<dbReference type="GeneID" id="29452028"/>
<dbReference type="Pfam" id="PF04616">
    <property type="entry name" value="Glyco_hydro_43"/>
    <property type="match status" value="1"/>
</dbReference>
<dbReference type="Proteomes" id="UP000005475">
    <property type="component" value="Unassembled WGS sequence"/>
</dbReference>
<name>A0AAN3ACK8_BACO1</name>
<feature type="active site" description="Proton acceptor" evidence="4">
    <location>
        <position position="38"/>
    </location>
</feature>
<keyword evidence="2 6" id="KW-0378">Hydrolase</keyword>
<feature type="active site" description="Proton donor" evidence="4">
    <location>
        <position position="199"/>
    </location>
</feature>
<dbReference type="AlphaFoldDB" id="A0AAN3ACK8"/>
<evidence type="ECO:0000256" key="5">
    <source>
        <dbReference type="PIRSR" id="PIRSR606710-2"/>
    </source>
</evidence>
<feature type="signal peptide" evidence="7">
    <location>
        <begin position="1"/>
        <end position="21"/>
    </location>
</feature>
<dbReference type="Pfam" id="PF17851">
    <property type="entry name" value="GH43_C2"/>
    <property type="match status" value="1"/>
</dbReference>
<evidence type="ECO:0000256" key="2">
    <source>
        <dbReference type="ARBA" id="ARBA00022801"/>
    </source>
</evidence>
<evidence type="ECO:0000256" key="3">
    <source>
        <dbReference type="ARBA" id="ARBA00023295"/>
    </source>
</evidence>
<dbReference type="SUPFAM" id="SSF75005">
    <property type="entry name" value="Arabinanase/levansucrase/invertase"/>
    <property type="match status" value="1"/>
</dbReference>
<proteinExistence type="inferred from homology"/>
<dbReference type="Gene3D" id="2.115.10.20">
    <property type="entry name" value="Glycosyl hydrolase domain, family 43"/>
    <property type="match status" value="1"/>
</dbReference>
<dbReference type="Gene3D" id="2.60.120.200">
    <property type="match status" value="1"/>
</dbReference>
<keyword evidence="3 6" id="KW-0326">Glycosidase</keyword>
<feature type="site" description="Important for catalytic activity, responsible for pKa modulation of the active site Glu and correct orientation of both the proton donor and substrate" evidence="5">
    <location>
        <position position="148"/>
    </location>
</feature>
<dbReference type="GO" id="GO:0004553">
    <property type="term" value="F:hydrolase activity, hydrolyzing O-glycosyl compounds"/>
    <property type="evidence" value="ECO:0007669"/>
    <property type="project" value="InterPro"/>
</dbReference>
<dbReference type="InterPro" id="IPR051795">
    <property type="entry name" value="Glycosyl_Hydrlase_43"/>
</dbReference>
<evidence type="ECO:0000259" key="8">
    <source>
        <dbReference type="Pfam" id="PF17851"/>
    </source>
</evidence>
<feature type="chain" id="PRO_5042879275" evidence="7">
    <location>
        <begin position="22"/>
        <end position="532"/>
    </location>
</feature>
<dbReference type="PANTHER" id="PTHR42812">
    <property type="entry name" value="BETA-XYLOSIDASE"/>
    <property type="match status" value="1"/>
</dbReference>
<keyword evidence="7" id="KW-0732">Signal</keyword>
<dbReference type="GO" id="GO:0005975">
    <property type="term" value="P:carbohydrate metabolic process"/>
    <property type="evidence" value="ECO:0007669"/>
    <property type="project" value="InterPro"/>
</dbReference>
<evidence type="ECO:0000256" key="6">
    <source>
        <dbReference type="RuleBase" id="RU361187"/>
    </source>
</evidence>
<reference evidence="10" key="2">
    <citation type="submission" date="2007-04" db="EMBL/GenBank/DDBJ databases">
        <title>Draft genome sequence of Bacteroides ovatus (ATCC 8483).</title>
        <authorList>
            <person name="Sudarsanam P."/>
            <person name="Ley R."/>
            <person name="Guruge J."/>
            <person name="Turnbaugh P.J."/>
            <person name="Mahowald M."/>
            <person name="Liep D."/>
            <person name="Gordon J."/>
        </authorList>
    </citation>
    <scope>NUCLEOTIDE SEQUENCE [LARGE SCALE GENOMIC DNA]</scope>
    <source>
        <strain evidence="10">ATCC 8483 / DSM 1896 / JCM 5824 / BCRC 10623 / CCUG 4943 / NCTC 11153</strain>
    </source>
</reference>
<comment type="similarity">
    <text evidence="1 6">Belongs to the glycosyl hydrolase 43 family.</text>
</comment>
<dbReference type="InterPro" id="IPR006710">
    <property type="entry name" value="Glyco_hydro_43"/>
</dbReference>
<evidence type="ECO:0000256" key="4">
    <source>
        <dbReference type="PIRSR" id="PIRSR606710-1"/>
    </source>
</evidence>
<dbReference type="EMBL" id="AAXF02000029">
    <property type="protein sequence ID" value="EDO14064.1"/>
    <property type="molecule type" value="Genomic_DNA"/>
</dbReference>
<dbReference type="InterPro" id="IPR041542">
    <property type="entry name" value="GH43_C2"/>
</dbReference>
<protein>
    <submittedName>
        <fullName evidence="9">Glycosyl hydrolase, family 43</fullName>
    </submittedName>
</protein>
<dbReference type="RefSeq" id="WP_004297728.1">
    <property type="nucleotide sequence ID" value="NZ_DS264573.1"/>
</dbReference>
<evidence type="ECO:0000256" key="1">
    <source>
        <dbReference type="ARBA" id="ARBA00009865"/>
    </source>
</evidence>
<dbReference type="CDD" id="cd09001">
    <property type="entry name" value="GH43_FsAxh1-like"/>
    <property type="match status" value="1"/>
</dbReference>
<comment type="caution">
    <text evidence="9">The sequence shown here is derived from an EMBL/GenBank/DDBJ whole genome shotgun (WGS) entry which is preliminary data.</text>
</comment>